<sequence length="206" mass="23877">MTTRNRKPLMTLYSDVQCPFSHQARIVVQEKQIDCQLIELADGHWPEEVASANPYAQGPTLFDRDIVIFHSRIIMEYLDERFPHPSLMPNDPGARAQMRLMLHRLETDWFSLWPQLIGREKSPANKAKKTLREDLTVLAPLFEQNDFLMSDEFSLIDCYIAPLLWRLPQLGIKLPDSAKAVERYAQKIFNRDTFQASLSSAEKGMR</sequence>
<dbReference type="InterPro" id="IPR010987">
    <property type="entry name" value="Glutathione-S-Trfase_C-like"/>
</dbReference>
<dbReference type="PANTHER" id="PTHR43968:SF6">
    <property type="entry name" value="GLUTATHIONE S-TRANSFERASE OMEGA"/>
    <property type="match status" value="1"/>
</dbReference>
<dbReference type="AlphaFoldDB" id="A0A1E3GPK4"/>
<feature type="domain" description="GST C-terminal" evidence="3">
    <location>
        <begin position="91"/>
        <end position="206"/>
    </location>
</feature>
<dbReference type="STRING" id="291169.A9E74_02710"/>
<dbReference type="InterPro" id="IPR036249">
    <property type="entry name" value="Thioredoxin-like_sf"/>
</dbReference>
<dbReference type="Pfam" id="PF02798">
    <property type="entry name" value="GST_N"/>
    <property type="match status" value="1"/>
</dbReference>
<dbReference type="GO" id="GO:0005737">
    <property type="term" value="C:cytoplasm"/>
    <property type="evidence" value="ECO:0007669"/>
    <property type="project" value="TreeGrafter"/>
</dbReference>
<dbReference type="PROSITE" id="PS50404">
    <property type="entry name" value="GST_NTER"/>
    <property type="match status" value="1"/>
</dbReference>
<dbReference type="RefSeq" id="WP_069297059.1">
    <property type="nucleotide sequence ID" value="NZ_MCRI01000059.1"/>
</dbReference>
<dbReference type="Proteomes" id="UP000094379">
    <property type="component" value="Unassembled WGS sequence"/>
</dbReference>
<comment type="caution">
    <text evidence="4">The sequence shown here is derived from an EMBL/GenBank/DDBJ whole genome shotgun (WGS) entry which is preliminary data.</text>
</comment>
<dbReference type="PANTHER" id="PTHR43968">
    <property type="match status" value="1"/>
</dbReference>
<dbReference type="SUPFAM" id="SSF47616">
    <property type="entry name" value="GST C-terminal domain-like"/>
    <property type="match status" value="1"/>
</dbReference>
<accession>A0A1E3GPK4</accession>
<dbReference type="PATRIC" id="fig|291169.3.peg.2739"/>
<dbReference type="SFLD" id="SFLDS00019">
    <property type="entry name" value="Glutathione_Transferase_(cytos"/>
    <property type="match status" value="1"/>
</dbReference>
<name>A0A1E3GPK4_9GAMM</name>
<organism evidence="4 5">
    <name type="scientific">Methylophaga muralis</name>
    <dbReference type="NCBI Taxonomy" id="291169"/>
    <lineage>
        <taxon>Bacteria</taxon>
        <taxon>Pseudomonadati</taxon>
        <taxon>Pseudomonadota</taxon>
        <taxon>Gammaproteobacteria</taxon>
        <taxon>Thiotrichales</taxon>
        <taxon>Piscirickettsiaceae</taxon>
        <taxon>Methylophaga</taxon>
    </lineage>
</organism>
<dbReference type="InterPro" id="IPR040079">
    <property type="entry name" value="Glutathione_S-Trfase"/>
</dbReference>
<dbReference type="PROSITE" id="PS50405">
    <property type="entry name" value="GST_CTER"/>
    <property type="match status" value="1"/>
</dbReference>
<dbReference type="SUPFAM" id="SSF52833">
    <property type="entry name" value="Thioredoxin-like"/>
    <property type="match status" value="1"/>
</dbReference>
<dbReference type="InterPro" id="IPR036282">
    <property type="entry name" value="Glutathione-S-Trfase_C_sf"/>
</dbReference>
<dbReference type="SFLD" id="SFLDG00358">
    <property type="entry name" value="Main_(cytGST)"/>
    <property type="match status" value="1"/>
</dbReference>
<reference evidence="4 5" key="1">
    <citation type="submission" date="2016-07" db="EMBL/GenBank/DDBJ databases">
        <title>Draft Genome Sequence of Methylophaga muralis Bur 1.</title>
        <authorList>
            <person name="Vasilenko O.V."/>
            <person name="Doronina N.V."/>
            <person name="Shmareva M.N."/>
            <person name="Tarlachkov S.V."/>
            <person name="Mustakhimov I."/>
            <person name="Trotsenko Y.A."/>
        </authorList>
    </citation>
    <scope>NUCLEOTIDE SEQUENCE [LARGE SCALE GENOMIC DNA]</scope>
    <source>
        <strain evidence="4 5">Bur 1</strain>
    </source>
</reference>
<protein>
    <submittedName>
        <fullName evidence="4">Stringent starvation protein A</fullName>
    </submittedName>
</protein>
<dbReference type="Gene3D" id="1.20.1050.10">
    <property type="match status" value="1"/>
</dbReference>
<dbReference type="Pfam" id="PF00043">
    <property type="entry name" value="GST_C"/>
    <property type="match status" value="1"/>
</dbReference>
<evidence type="ECO:0000313" key="4">
    <source>
        <dbReference type="EMBL" id="ODN65506.1"/>
    </source>
</evidence>
<gene>
    <name evidence="4" type="primary">sspA</name>
    <name evidence="4" type="ORF">A9E74_02710</name>
</gene>
<keyword evidence="5" id="KW-1185">Reference proteome</keyword>
<dbReference type="InterPro" id="IPR050983">
    <property type="entry name" value="GST_Omega/HSP26"/>
</dbReference>
<dbReference type="InterPro" id="IPR004045">
    <property type="entry name" value="Glutathione_S-Trfase_N"/>
</dbReference>
<evidence type="ECO:0000259" key="2">
    <source>
        <dbReference type="PROSITE" id="PS50404"/>
    </source>
</evidence>
<proteinExistence type="inferred from homology"/>
<evidence type="ECO:0000313" key="5">
    <source>
        <dbReference type="Proteomes" id="UP000094379"/>
    </source>
</evidence>
<dbReference type="InterPro" id="IPR004046">
    <property type="entry name" value="GST_C"/>
</dbReference>
<evidence type="ECO:0000256" key="1">
    <source>
        <dbReference type="RuleBase" id="RU003494"/>
    </source>
</evidence>
<dbReference type="Gene3D" id="3.40.30.10">
    <property type="entry name" value="Glutaredoxin"/>
    <property type="match status" value="1"/>
</dbReference>
<feature type="domain" description="GST N-terminal" evidence="2">
    <location>
        <begin position="8"/>
        <end position="86"/>
    </location>
</feature>
<comment type="similarity">
    <text evidence="1">Belongs to the GST superfamily.</text>
</comment>
<dbReference type="EMBL" id="MCRI01000059">
    <property type="protein sequence ID" value="ODN65506.1"/>
    <property type="molecule type" value="Genomic_DNA"/>
</dbReference>
<evidence type="ECO:0000259" key="3">
    <source>
        <dbReference type="PROSITE" id="PS50405"/>
    </source>
</evidence>